<feature type="signal peptide" evidence="1">
    <location>
        <begin position="1"/>
        <end position="23"/>
    </location>
</feature>
<protein>
    <recommendedName>
        <fullName evidence="4">DUF4402 domain-containing protein</fullName>
    </recommendedName>
</protein>
<dbReference type="EMBL" id="AUXW01000153">
    <property type="protein sequence ID" value="KKE83106.1"/>
    <property type="molecule type" value="Genomic_DNA"/>
</dbReference>
<accession>A0A0F6AB80</accession>
<dbReference type="Proteomes" id="UP000033434">
    <property type="component" value="Unassembled WGS sequence"/>
</dbReference>
<comment type="caution">
    <text evidence="2">The sequence shown here is derived from an EMBL/GenBank/DDBJ whole genome shotgun (WGS) entry which is preliminary data.</text>
</comment>
<name>A0A0F6AB80_9GAMM</name>
<sequence length="198" mass="20224">MKKNLNQLGVFAVIVGLPFYSVAAQKATFDAKVTVKNAFELVKNQDLDFGTIRAVADNAGTDTATLTIPADATQSPTVASTNISNAEIAILSAGSPAQFKISGVVPFASLSITDPVETDVSLSVGSGTGAAGFTLGSFTYYIETGASSSTPVVGKQIQVDANGEAVFNVGATLSTTTGNAANYLDGAYVGTFTLELSY</sequence>
<keyword evidence="1" id="KW-0732">Signal</keyword>
<dbReference type="InterPro" id="IPR025514">
    <property type="entry name" value="DUF4402"/>
</dbReference>
<evidence type="ECO:0000256" key="1">
    <source>
        <dbReference type="SAM" id="SignalP"/>
    </source>
</evidence>
<proteinExistence type="predicted"/>
<evidence type="ECO:0008006" key="4">
    <source>
        <dbReference type="Google" id="ProtNLM"/>
    </source>
</evidence>
<organism evidence="2 3">
    <name type="scientific">Pseudoalteromonas luteoviolacea S4054</name>
    <dbReference type="NCBI Taxonomy" id="1129367"/>
    <lineage>
        <taxon>Bacteria</taxon>
        <taxon>Pseudomonadati</taxon>
        <taxon>Pseudomonadota</taxon>
        <taxon>Gammaproteobacteria</taxon>
        <taxon>Alteromonadales</taxon>
        <taxon>Pseudoalteromonadaceae</taxon>
        <taxon>Pseudoalteromonas</taxon>
    </lineage>
</organism>
<dbReference type="Pfam" id="PF14352">
    <property type="entry name" value="DUF4402"/>
    <property type="match status" value="1"/>
</dbReference>
<evidence type="ECO:0000313" key="3">
    <source>
        <dbReference type="Proteomes" id="UP000033434"/>
    </source>
</evidence>
<feature type="chain" id="PRO_5002499421" description="DUF4402 domain-containing protein" evidence="1">
    <location>
        <begin position="24"/>
        <end position="198"/>
    </location>
</feature>
<dbReference type="PATRIC" id="fig|1129367.4.peg.2958"/>
<evidence type="ECO:0000313" key="2">
    <source>
        <dbReference type="EMBL" id="KKE83106.1"/>
    </source>
</evidence>
<reference evidence="2 3" key="1">
    <citation type="journal article" date="2015" name="BMC Genomics">
        <title>Genome mining reveals unlocked bioactive potential of marine Gram-negative bacteria.</title>
        <authorList>
            <person name="Machado H."/>
            <person name="Sonnenschein E.C."/>
            <person name="Melchiorsen J."/>
            <person name="Gram L."/>
        </authorList>
    </citation>
    <scope>NUCLEOTIDE SEQUENCE [LARGE SCALE GENOMIC DNA]</scope>
    <source>
        <strain evidence="2 3">S4054</strain>
    </source>
</reference>
<gene>
    <name evidence="2" type="ORF">N479_15650</name>
</gene>
<dbReference type="RefSeq" id="WP_046356531.1">
    <property type="nucleotide sequence ID" value="NZ_AUXW01000153.1"/>
</dbReference>
<dbReference type="AlphaFoldDB" id="A0A0F6AB80"/>